<dbReference type="GO" id="GO:0016407">
    <property type="term" value="F:acetyltransferase activity"/>
    <property type="evidence" value="ECO:0007669"/>
    <property type="project" value="TreeGrafter"/>
</dbReference>
<organism evidence="6 7">
    <name type="scientific">Zingiber officinale</name>
    <name type="common">Ginger</name>
    <name type="synonym">Amomum zingiber</name>
    <dbReference type="NCBI Taxonomy" id="94328"/>
    <lineage>
        <taxon>Eukaryota</taxon>
        <taxon>Viridiplantae</taxon>
        <taxon>Streptophyta</taxon>
        <taxon>Embryophyta</taxon>
        <taxon>Tracheophyta</taxon>
        <taxon>Spermatophyta</taxon>
        <taxon>Magnoliopsida</taxon>
        <taxon>Liliopsida</taxon>
        <taxon>Zingiberales</taxon>
        <taxon>Zingiberaceae</taxon>
        <taxon>Zingiber</taxon>
    </lineage>
</organism>
<feature type="transmembrane region" description="Helical" evidence="5">
    <location>
        <begin position="27"/>
        <end position="49"/>
    </location>
</feature>
<evidence type="ECO:0008006" key="8">
    <source>
        <dbReference type="Google" id="ProtNLM"/>
    </source>
</evidence>
<evidence type="ECO:0000256" key="3">
    <source>
        <dbReference type="ARBA" id="ARBA00022989"/>
    </source>
</evidence>
<evidence type="ECO:0000256" key="1">
    <source>
        <dbReference type="ARBA" id="ARBA00004370"/>
    </source>
</evidence>
<keyword evidence="7" id="KW-1185">Reference proteome</keyword>
<sequence>MSPLIRDQKDGSGAIVEEATSLDPSSMMGLALTAQLGALAACIVLFLPLGMAGWNLSRNKVLFFSGALFISLAVVIHLAPHLSSLSLLLLSSLSPSIGTDGTSSSSSDAIPAASFSSCIPFLHDITWRQESPSSSAAWQWTPATHAAGCDFQRVSPADASDLLNGSWILVAGDSQARLLTLAFLRLLLDPVALPPIEADLFRRHSDYHASLADRGITLDFVWAPFETNLTTLLRGLRSRSPAGRPDVIALGSGLWHMLHFTNSSLFGESLIWLKRAAVALLSTAPLHPPHMFWLGLPMLVNSMLNTEEKRVRMNETVWDEYDQELAESTILRSDGGPCLHVDIGSLSQGCGRRCTTDGMHYDNVVYEAALHIMLNALLIESQQRI</sequence>
<feature type="transmembrane region" description="Helical" evidence="5">
    <location>
        <begin position="61"/>
        <end position="79"/>
    </location>
</feature>
<dbReference type="GO" id="GO:0045492">
    <property type="term" value="P:xylan biosynthetic process"/>
    <property type="evidence" value="ECO:0007669"/>
    <property type="project" value="TreeGrafter"/>
</dbReference>
<comment type="caution">
    <text evidence="6">The sequence shown here is derived from an EMBL/GenBank/DDBJ whole genome shotgun (WGS) entry which is preliminary data.</text>
</comment>
<evidence type="ECO:0000313" key="6">
    <source>
        <dbReference type="EMBL" id="KAG6480730.1"/>
    </source>
</evidence>
<evidence type="ECO:0000256" key="2">
    <source>
        <dbReference type="ARBA" id="ARBA00022692"/>
    </source>
</evidence>
<gene>
    <name evidence="6" type="ORF">ZIOFF_057315</name>
</gene>
<protein>
    <recommendedName>
        <fullName evidence="8">Pmr5/Cas1p GDSL/SGNH-like acyl-esterase family protein</fullName>
    </recommendedName>
</protein>
<evidence type="ECO:0000313" key="7">
    <source>
        <dbReference type="Proteomes" id="UP000734854"/>
    </source>
</evidence>
<dbReference type="PANTHER" id="PTHR13533:SF31">
    <property type="entry name" value="PROTEIN ALTERED XYLOGLUCAN 9"/>
    <property type="match status" value="1"/>
</dbReference>
<proteinExistence type="predicted"/>
<dbReference type="GO" id="GO:0005794">
    <property type="term" value="C:Golgi apparatus"/>
    <property type="evidence" value="ECO:0007669"/>
    <property type="project" value="TreeGrafter"/>
</dbReference>
<comment type="subcellular location">
    <subcellularLocation>
        <location evidence="1">Membrane</location>
    </subcellularLocation>
</comment>
<keyword evidence="2 5" id="KW-0812">Transmembrane</keyword>
<accession>A0A8J5F3Y7</accession>
<evidence type="ECO:0000256" key="4">
    <source>
        <dbReference type="ARBA" id="ARBA00023136"/>
    </source>
</evidence>
<keyword evidence="4 5" id="KW-0472">Membrane</keyword>
<evidence type="ECO:0000256" key="5">
    <source>
        <dbReference type="SAM" id="Phobius"/>
    </source>
</evidence>
<dbReference type="EMBL" id="JACMSC010000016">
    <property type="protein sequence ID" value="KAG6480730.1"/>
    <property type="molecule type" value="Genomic_DNA"/>
</dbReference>
<dbReference type="Proteomes" id="UP000734854">
    <property type="component" value="Unassembled WGS sequence"/>
</dbReference>
<reference evidence="6 7" key="1">
    <citation type="submission" date="2020-08" db="EMBL/GenBank/DDBJ databases">
        <title>Plant Genome Project.</title>
        <authorList>
            <person name="Zhang R.-G."/>
        </authorList>
    </citation>
    <scope>NUCLEOTIDE SEQUENCE [LARGE SCALE GENOMIC DNA]</scope>
    <source>
        <tissue evidence="6">Rhizome</tissue>
    </source>
</reference>
<keyword evidence="3 5" id="KW-1133">Transmembrane helix</keyword>
<dbReference type="PANTHER" id="PTHR13533">
    <property type="entry name" value="N-ACETYLNEURAMINATE 9-O-ACETYLTRANSFERASE"/>
    <property type="match status" value="1"/>
</dbReference>
<name>A0A8J5F3Y7_ZINOF</name>
<dbReference type="GO" id="GO:0016020">
    <property type="term" value="C:membrane"/>
    <property type="evidence" value="ECO:0007669"/>
    <property type="project" value="UniProtKB-SubCell"/>
</dbReference>
<dbReference type="AlphaFoldDB" id="A0A8J5F3Y7"/>